<dbReference type="InterPro" id="IPR046960">
    <property type="entry name" value="PPR_At4g14850-like_plant"/>
</dbReference>
<dbReference type="InterPro" id="IPR011990">
    <property type="entry name" value="TPR-like_helical_dom_sf"/>
</dbReference>
<evidence type="ECO:0000259" key="4">
    <source>
        <dbReference type="Pfam" id="PF09732"/>
    </source>
</evidence>
<dbReference type="GO" id="GO:0003723">
    <property type="term" value="F:RNA binding"/>
    <property type="evidence" value="ECO:0007669"/>
    <property type="project" value="InterPro"/>
</dbReference>
<dbReference type="EMBL" id="WJXA01000010">
    <property type="protein sequence ID" value="KAF7130508.1"/>
    <property type="molecule type" value="Genomic_DNA"/>
</dbReference>
<dbReference type="AlphaFoldDB" id="A0A834GHX1"/>
<sequence length="478" mass="53402">MPYPGMPSLIHGYGNHGLATEVIELFERMLHEGIGPDHVILLAVLSACSYSGLSDRGWAIFDSMSRDFEVEPRAMHYPCMIELLGRAGLLDEAFALIQDAPFPPTVNMWAALLRACRVHKYLVLGKSAAEEIYRMEPEKLSAYVVLLNIYKGSGMLKEAAGVLQTLKRRGLKMGPVCSWSEIKKQPHVFVSGGIQAEGIEEKMFELMAEISKHGYVHGEKFVLPDVDEREERELVFHSEKVAIAFGLINISSTGLQLVQSHRICLDCHNEIKLIALVMGREFTLRDVSRFHRFKDGTCSCGDYCLDGEEDHLLQEWVKCIRLSSVKAKKLKTDAMDEGIEFWRVLQTKLKDPCPFNGLAEIAEWMGQDPGNLGPVKQSVLAIVSARSETDNLEMMKAMKAMGATEEGDAIFGGSSDEANLDSQFNIFYPDLADKTKAPSYAIENDGDNSDTCVIRFCAGPPYEDLAFRIVNQEWEHSH</sequence>
<protein>
    <recommendedName>
        <fullName evidence="8">DYW domain-containing protein</fullName>
    </recommendedName>
</protein>
<dbReference type="GO" id="GO:0008270">
    <property type="term" value="F:zinc ion binding"/>
    <property type="evidence" value="ECO:0007669"/>
    <property type="project" value="InterPro"/>
</dbReference>
<accession>A0A834GHX1</accession>
<dbReference type="PANTHER" id="PTHR47926">
    <property type="entry name" value="PENTATRICOPEPTIDE REPEAT-CONTAINING PROTEIN"/>
    <property type="match status" value="1"/>
</dbReference>
<comment type="caution">
    <text evidence="6">The sequence shown here is derived from an EMBL/GenBank/DDBJ whole genome shotgun (WGS) entry which is preliminary data.</text>
</comment>
<dbReference type="PROSITE" id="PS51375">
    <property type="entry name" value="PPR"/>
    <property type="match status" value="1"/>
</dbReference>
<dbReference type="SMART" id="SM01050">
    <property type="entry name" value="CactinC_cactus"/>
    <property type="match status" value="1"/>
</dbReference>
<evidence type="ECO:0000256" key="1">
    <source>
        <dbReference type="ARBA" id="ARBA00006643"/>
    </source>
</evidence>
<feature type="domain" description="DYW" evidence="5">
    <location>
        <begin position="214"/>
        <end position="303"/>
    </location>
</feature>
<dbReference type="Pfam" id="PF09732">
    <property type="entry name" value="CactinC_cactus"/>
    <property type="match status" value="1"/>
</dbReference>
<evidence type="ECO:0000259" key="5">
    <source>
        <dbReference type="Pfam" id="PF14432"/>
    </source>
</evidence>
<dbReference type="Proteomes" id="UP000626092">
    <property type="component" value="Unassembled WGS sequence"/>
</dbReference>
<evidence type="ECO:0000313" key="6">
    <source>
        <dbReference type="EMBL" id="KAF7130508.1"/>
    </source>
</evidence>
<evidence type="ECO:0000256" key="2">
    <source>
        <dbReference type="ARBA" id="ARBA00022737"/>
    </source>
</evidence>
<organism evidence="6 7">
    <name type="scientific">Rhododendron simsii</name>
    <name type="common">Sims's rhododendron</name>
    <dbReference type="NCBI Taxonomy" id="118357"/>
    <lineage>
        <taxon>Eukaryota</taxon>
        <taxon>Viridiplantae</taxon>
        <taxon>Streptophyta</taxon>
        <taxon>Embryophyta</taxon>
        <taxon>Tracheophyta</taxon>
        <taxon>Spermatophyta</taxon>
        <taxon>Magnoliopsida</taxon>
        <taxon>eudicotyledons</taxon>
        <taxon>Gunneridae</taxon>
        <taxon>Pentapetalae</taxon>
        <taxon>asterids</taxon>
        <taxon>Ericales</taxon>
        <taxon>Ericaceae</taxon>
        <taxon>Ericoideae</taxon>
        <taxon>Rhodoreae</taxon>
        <taxon>Rhododendron</taxon>
    </lineage>
</organism>
<dbReference type="Pfam" id="PF01535">
    <property type="entry name" value="PPR"/>
    <property type="match status" value="3"/>
</dbReference>
<dbReference type="GO" id="GO:0009451">
    <property type="term" value="P:RNA modification"/>
    <property type="evidence" value="ECO:0007669"/>
    <property type="project" value="InterPro"/>
</dbReference>
<dbReference type="InterPro" id="IPR002885">
    <property type="entry name" value="PPR_rpt"/>
</dbReference>
<dbReference type="FunFam" id="1.25.40.10:FF:000090">
    <property type="entry name" value="Pentatricopeptide repeat-containing protein, chloroplastic"/>
    <property type="match status" value="1"/>
</dbReference>
<dbReference type="InterPro" id="IPR019134">
    <property type="entry name" value="Cactin_C"/>
</dbReference>
<dbReference type="InterPro" id="IPR032867">
    <property type="entry name" value="DYW_dom"/>
</dbReference>
<keyword evidence="7" id="KW-1185">Reference proteome</keyword>
<dbReference type="Gene3D" id="1.25.40.10">
    <property type="entry name" value="Tetratricopeptide repeat domain"/>
    <property type="match status" value="1"/>
</dbReference>
<dbReference type="PANTHER" id="PTHR47926:SF434">
    <property type="entry name" value="PENTATRICOPEPTIDE REPEAT SUPERFAMILY PROTEIN"/>
    <property type="match status" value="1"/>
</dbReference>
<dbReference type="NCBIfam" id="TIGR00756">
    <property type="entry name" value="PPR"/>
    <property type="match status" value="1"/>
</dbReference>
<gene>
    <name evidence="6" type="ORF">RHSIM_Rhsim10G0051300</name>
</gene>
<comment type="similarity">
    <text evidence="1">Belongs to the PPR family. PCMP-H subfamily.</text>
</comment>
<evidence type="ECO:0000313" key="7">
    <source>
        <dbReference type="Proteomes" id="UP000626092"/>
    </source>
</evidence>
<evidence type="ECO:0008006" key="8">
    <source>
        <dbReference type="Google" id="ProtNLM"/>
    </source>
</evidence>
<feature type="repeat" description="PPR" evidence="3">
    <location>
        <begin position="2"/>
        <end position="36"/>
    </location>
</feature>
<feature type="domain" description="Splicing factor Cactin C-terminal" evidence="4">
    <location>
        <begin position="423"/>
        <end position="478"/>
    </location>
</feature>
<name>A0A834GHX1_RHOSS</name>
<reference evidence="6" key="1">
    <citation type="submission" date="2019-11" db="EMBL/GenBank/DDBJ databases">
        <authorList>
            <person name="Liu Y."/>
            <person name="Hou J."/>
            <person name="Li T.-Q."/>
            <person name="Guan C.-H."/>
            <person name="Wu X."/>
            <person name="Wu H.-Z."/>
            <person name="Ling F."/>
            <person name="Zhang R."/>
            <person name="Shi X.-G."/>
            <person name="Ren J.-P."/>
            <person name="Chen E.-F."/>
            <person name="Sun J.-M."/>
        </authorList>
    </citation>
    <scope>NUCLEOTIDE SEQUENCE</scope>
    <source>
        <strain evidence="6">Adult_tree_wgs_1</strain>
        <tissue evidence="6">Leaves</tissue>
    </source>
</reference>
<proteinExistence type="inferred from homology"/>
<keyword evidence="2" id="KW-0677">Repeat</keyword>
<dbReference type="OrthoDB" id="185373at2759"/>
<dbReference type="Pfam" id="PF14432">
    <property type="entry name" value="DYW_deaminase"/>
    <property type="match status" value="1"/>
</dbReference>
<evidence type="ECO:0000256" key="3">
    <source>
        <dbReference type="PROSITE-ProRule" id="PRU00708"/>
    </source>
</evidence>